<dbReference type="PANTHER" id="PTHR11818">
    <property type="entry name" value="BETA/GAMMA CRYSTALLIN"/>
    <property type="match status" value="1"/>
</dbReference>
<feature type="region of interest" description="Disordered" evidence="3">
    <location>
        <begin position="578"/>
        <end position="601"/>
    </location>
</feature>
<sequence>MKGFRMLVVLLACANADDRDCTYALLPPGFDLSDKLLVPQAQVPICTTTTTTSSTTSTSSTSTTVTTTSSTSSSGTSTTSSLSTSTVSTFTSTSSSTSQTSSTTTSTTWTRSSSSTTATTTTSSSSANSTNSVTSTSSTSFEPSTTTSQSTSSSTTTSSTTTTSTTSSTTTTTTTRSSTSTSTSTSNSTTTSTTTTSTSSTSTSTTSSTSTSVSVTSSTSTSVSSTSSTSTISSSTSSTSTTSSTTTSTSTATLTTSSTSSSITSTSTSFTTTSSSTSTATLSTSTSTSLSSTSSTASTLTATTTSSTATSSSISWTTSTATSVTSTRTSSSTATSTSTSDTTSTISHTTTSSSTTSSSTTSTSSSTSSTSSASSSTTSTTSTTRSWCSSFFNGLPPVQDDNCSDLQEGDMCEAITFRNFTTEDLNDSNITDAFWCYETGPTEFLCGRTGVLLPTSRTVRCSVCAVGSFEDLEDERGKISGTVYWGRNAIDGEIDESLVDGYDIWLVDSCGEQYAHLGQVPKLTWVQENGCCDPTAYNYTLDVLDLPQERMSFMITPFQAEDRLLAGILIPIDERTTTTTTSTASSSTTSTTSSVTTLTSTSTTNTTSTITTWTTSMTTETTSSTLSTTSLSTTSVTSYIPISAVLRGCFGIAVNAPSVFIAVPEAKDAIKEAVANAAGPEVLTAYVQDVLFQQGEACVSRRLSTFRRLQSSLRADYVIVIPATPATESLGGAEAIGGRAKNAIELLSNQQATALLMESLNRFSSLQNFTASVTSIGSVRLQTAVDPLIIPSGGYERVIEDEQKVDNSAAIAALIACTALLLTAVICGTAFLIRRQLKIAAIEESEVYPGPLGDPEQDTGHIPSAPATTPIERLTGGLPTSLRPSANESVQDAHPQNECSLPPELSFPELENFNNEDIGTSGGRVFAHFDWNLEPKLRGLALRHGTMRGMQRDVQHLLLLQRASVEADITNHHGVLRAVHWALAVSLLDSLISRSLEITQVTAGCALTAVARNLSQWVACLTLLQVSLARAVESQILQNIVIAACGKSFRWSRSLSFTDALPSRRLHPTASTVGGLLTAFERGKQWVSALSLLSLTRELPSWLYGPKGGDVSVTWNAGMAACATAEAWEWAVQLVQGEPWRGVSLKAVGTAGFNTALAAGENWVVALELLKQLLHSGTRAGTASFCIAIGACGLAWPWCLELIEMSSNVQVAIDGVGYNAATKAFGDHGKWWLSLVVLKLSKGARSLCTSISSIGGKAWEVSMLVMTEAESSLVESDVAIHNAALSALAGNDQWRATLQLQRVRFAGLEVGPGTVNPLAIAAGRGRSWRSLVSILEDRHYQDAAALGAVVSASAQAKAWTRCLELLSVPVFQSHSESAVASYNALITMLGQSGLPNKAIELLEQVVSSRLRPSIVTFNAAMDALTSGGHGCYGCWLTAVDLLQAISSQRLQPNHFTYYYAIHACENCASRAAATRLARRLLEEAIPEMSSFPEPQLGSRLIALDQIRAHDAFSTRLEAACTSSMQPALARLALLCQRKIISTAPMRLADEVLEQYFGFEGSLTELVIRLILNGEVEVVPMTDETAMTDDIDGTGELENESRLHLPSGAEFSGEASPPQSGNDQRGPSDDQGQDGQDGQDEQSSSRLSTDEHLLRLGGNLDVEMPEMPEPIGDVTLCSSSSGTISQEGDEFSRPRQSAHVAASARAQIASDARSAAQAAVDSAELNLKHPRFRTASNSTSDTFKSPRRRAEEYLAGPSVSQSSAVRDEPRRKMVPAASTSAAPRAQGGYGAQGAQGARAWHQGLARQKAEVEASVQDYRRLLLKSLKTLSQVKSALYDADERSMHLTKGAEVLLPEVWEVINSLLQGDLGQAAAMQSKAEEEARVHQDLKAKLRVSSAALEVEAALTSCDELRSRIEEVQSRLAEIRSQDKTKGQKSKINKAQAHNLIRSYTAILLPQLPDLVNSADQRTASEATAIHFLQAAHAANSQNPPSSPLTPGGQSALAQARAGFQPLRLVASHD</sequence>
<evidence type="ECO:0000313" key="6">
    <source>
        <dbReference type="EMBL" id="CAL4800337.1"/>
    </source>
</evidence>
<feature type="coiled-coil region" evidence="2">
    <location>
        <begin position="1901"/>
        <end position="1928"/>
    </location>
</feature>
<organism evidence="5">
    <name type="scientific">Cladocopium goreaui</name>
    <dbReference type="NCBI Taxonomy" id="2562237"/>
    <lineage>
        <taxon>Eukaryota</taxon>
        <taxon>Sar</taxon>
        <taxon>Alveolata</taxon>
        <taxon>Dinophyceae</taxon>
        <taxon>Suessiales</taxon>
        <taxon>Symbiodiniaceae</taxon>
        <taxon>Cladocopium</taxon>
    </lineage>
</organism>
<dbReference type="Gene3D" id="1.25.40.10">
    <property type="entry name" value="Tetratricopeptide repeat domain"/>
    <property type="match status" value="2"/>
</dbReference>
<feature type="region of interest" description="Disordered" evidence="3">
    <location>
        <begin position="1729"/>
        <end position="1789"/>
    </location>
</feature>
<evidence type="ECO:0000313" key="7">
    <source>
        <dbReference type="Proteomes" id="UP001152797"/>
    </source>
</evidence>
<protein>
    <submittedName>
        <fullName evidence="6">Receptor-type tyrosine-protein phosphatase C (Leukocyte common antigen) (L-CA) (T200) (CD antigen CD45)</fullName>
    </submittedName>
</protein>
<dbReference type="NCBIfam" id="TIGR00756">
    <property type="entry name" value="PPR"/>
    <property type="match status" value="1"/>
</dbReference>
<reference evidence="5" key="1">
    <citation type="submission" date="2022-10" db="EMBL/GenBank/DDBJ databases">
        <authorList>
            <person name="Chen Y."/>
            <person name="Dougan E. K."/>
            <person name="Chan C."/>
            <person name="Rhodes N."/>
            <person name="Thang M."/>
        </authorList>
    </citation>
    <scope>NUCLEOTIDE SEQUENCE</scope>
</reference>
<dbReference type="InterPro" id="IPR011990">
    <property type="entry name" value="TPR-like_helical_dom_sf"/>
</dbReference>
<gene>
    <name evidence="5" type="ORF">C1SCF055_LOCUS38033</name>
</gene>
<dbReference type="OrthoDB" id="433987at2759"/>
<evidence type="ECO:0000313" key="5">
    <source>
        <dbReference type="EMBL" id="CAI4013025.1"/>
    </source>
</evidence>
<keyword evidence="4" id="KW-0732">Signal</keyword>
<dbReference type="EMBL" id="CAMXCT030005680">
    <property type="protein sequence ID" value="CAL4800337.1"/>
    <property type="molecule type" value="Genomic_DNA"/>
</dbReference>
<feature type="chain" id="PRO_5043271504" evidence="4">
    <location>
        <begin position="17"/>
        <end position="2020"/>
    </location>
</feature>
<keyword evidence="2" id="KW-0175">Coiled coil</keyword>
<keyword evidence="7" id="KW-1185">Reference proteome</keyword>
<dbReference type="Proteomes" id="UP001152797">
    <property type="component" value="Unassembled WGS sequence"/>
</dbReference>
<evidence type="ECO:0000256" key="1">
    <source>
        <dbReference type="PROSITE-ProRule" id="PRU00708"/>
    </source>
</evidence>
<feature type="repeat" description="PPR" evidence="1">
    <location>
        <begin position="1378"/>
        <end position="1412"/>
    </location>
</feature>
<evidence type="ECO:0000256" key="4">
    <source>
        <dbReference type="SAM" id="SignalP"/>
    </source>
</evidence>
<comment type="caution">
    <text evidence="5">The sequence shown here is derived from an EMBL/GenBank/DDBJ whole genome shotgun (WGS) entry which is preliminary data.</text>
</comment>
<feature type="region of interest" description="Disordered" evidence="3">
    <location>
        <begin position="850"/>
        <end position="898"/>
    </location>
</feature>
<evidence type="ECO:0000256" key="2">
    <source>
        <dbReference type="SAM" id="Coils"/>
    </source>
</evidence>
<feature type="region of interest" description="Disordered" evidence="3">
    <location>
        <begin position="1606"/>
        <end position="1697"/>
    </location>
</feature>
<dbReference type="PANTHER" id="PTHR11818:SF42">
    <property type="entry name" value="VOLTAGE-GATED HYDROGEN CHANNEL 1"/>
    <property type="match status" value="1"/>
</dbReference>
<feature type="region of interest" description="Disordered" evidence="3">
    <location>
        <begin position="49"/>
        <end position="294"/>
    </location>
</feature>
<name>A0A9P1DML1_9DINO</name>
<feature type="signal peptide" evidence="4">
    <location>
        <begin position="1"/>
        <end position="16"/>
    </location>
</feature>
<feature type="compositionally biased region" description="Low complexity" evidence="3">
    <location>
        <begin position="1622"/>
        <end position="1644"/>
    </location>
</feature>
<dbReference type="InterPro" id="IPR002885">
    <property type="entry name" value="PPR_rpt"/>
</dbReference>
<feature type="compositionally biased region" description="Polar residues" evidence="3">
    <location>
        <begin position="1733"/>
        <end position="1742"/>
    </location>
</feature>
<dbReference type="EMBL" id="CAMXCT010005680">
    <property type="protein sequence ID" value="CAI4013025.1"/>
    <property type="molecule type" value="Genomic_DNA"/>
</dbReference>
<feature type="region of interest" description="Disordered" evidence="3">
    <location>
        <begin position="328"/>
        <end position="385"/>
    </location>
</feature>
<accession>A0A9P1DML1</accession>
<dbReference type="EMBL" id="CAMXCT020005680">
    <property type="protein sequence ID" value="CAL1166400.1"/>
    <property type="molecule type" value="Genomic_DNA"/>
</dbReference>
<reference evidence="6 7" key="2">
    <citation type="submission" date="2024-05" db="EMBL/GenBank/DDBJ databases">
        <authorList>
            <person name="Chen Y."/>
            <person name="Shah S."/>
            <person name="Dougan E. K."/>
            <person name="Thang M."/>
            <person name="Chan C."/>
        </authorList>
    </citation>
    <scope>NUCLEOTIDE SEQUENCE [LARGE SCALE GENOMIC DNA]</scope>
</reference>
<keyword evidence="6" id="KW-0675">Receptor</keyword>
<dbReference type="InterPro" id="IPR050252">
    <property type="entry name" value="Beta/Gamma-Crystallin"/>
</dbReference>
<proteinExistence type="predicted"/>
<feature type="compositionally biased region" description="Polar residues" evidence="3">
    <location>
        <begin position="1675"/>
        <end position="1685"/>
    </location>
</feature>
<feature type="region of interest" description="Disordered" evidence="3">
    <location>
        <begin position="1984"/>
        <end position="2004"/>
    </location>
</feature>
<evidence type="ECO:0000256" key="3">
    <source>
        <dbReference type="SAM" id="MobiDB-lite"/>
    </source>
</evidence>
<dbReference type="PROSITE" id="PS51375">
    <property type="entry name" value="PPR"/>
    <property type="match status" value="1"/>
</dbReference>